<organism evidence="2 3">
    <name type="scientific">Pseudomonas nitroreducens</name>
    <dbReference type="NCBI Taxonomy" id="46680"/>
    <lineage>
        <taxon>Bacteria</taxon>
        <taxon>Pseudomonadati</taxon>
        <taxon>Pseudomonadota</taxon>
        <taxon>Gammaproteobacteria</taxon>
        <taxon>Pseudomonadales</taxon>
        <taxon>Pseudomonadaceae</taxon>
        <taxon>Pseudomonas</taxon>
    </lineage>
</organism>
<dbReference type="EMBL" id="CP049140">
    <property type="protein sequence ID" value="QIE89949.1"/>
    <property type="molecule type" value="Genomic_DNA"/>
</dbReference>
<dbReference type="Proteomes" id="UP000608450">
    <property type="component" value="Unassembled WGS sequence"/>
</dbReference>
<dbReference type="RefSeq" id="WP_024764800.1">
    <property type="nucleotide sequence ID" value="NZ_CP049140.1"/>
</dbReference>
<evidence type="ECO:0000313" key="2">
    <source>
        <dbReference type="EMBL" id="QIE89949.1"/>
    </source>
</evidence>
<evidence type="ECO:0000313" key="1">
    <source>
        <dbReference type="EMBL" id="MBG6289424.1"/>
    </source>
</evidence>
<accession>A0A6G6J3Q7</accession>
<reference evidence="1 4" key="2">
    <citation type="submission" date="2020-11" db="EMBL/GenBank/DDBJ databases">
        <title>Enhanced detection system for hospital associated transmission using whole genome sequencing surveillance.</title>
        <authorList>
            <person name="Harrison L.H."/>
            <person name="Van Tyne D."/>
            <person name="Marsh J.W."/>
            <person name="Griffith M.P."/>
            <person name="Snyder D.J."/>
            <person name="Cooper V.S."/>
            <person name="Mustapha M."/>
        </authorList>
    </citation>
    <scope>NUCLEOTIDE SEQUENCE [LARGE SCALE GENOMIC DNA]</scope>
    <source>
        <strain evidence="1 4">PSA00705</strain>
    </source>
</reference>
<keyword evidence="4" id="KW-1185">Reference proteome</keyword>
<dbReference type="KEGG" id="pnt:G5B91_28360"/>
<sequence>MKRRSMVLGMGIGVFAGAAGGLAGFTLGVRSTEKSPDLQAFLQRNVGVKFHHLPTALLLKLYSRRLTDADRVALVHDLVHHNSALFVVDPYKRSLGTPGFYRVVS</sequence>
<dbReference type="EMBL" id="JADTFC010000048">
    <property type="protein sequence ID" value="MBG6289424.1"/>
    <property type="molecule type" value="Genomic_DNA"/>
</dbReference>
<dbReference type="Proteomes" id="UP000501063">
    <property type="component" value="Chromosome"/>
</dbReference>
<dbReference type="AlphaFoldDB" id="A0A6G6J3Q7"/>
<evidence type="ECO:0000313" key="4">
    <source>
        <dbReference type="Proteomes" id="UP000608450"/>
    </source>
</evidence>
<protein>
    <submittedName>
        <fullName evidence="2">Uncharacterized protein</fullName>
    </submittedName>
</protein>
<proteinExistence type="predicted"/>
<evidence type="ECO:0000313" key="3">
    <source>
        <dbReference type="Proteomes" id="UP000501063"/>
    </source>
</evidence>
<name>A0A6G6J3Q7_PSENT</name>
<reference evidence="2 3" key="1">
    <citation type="submission" date="2020-02" db="EMBL/GenBank/DDBJ databases">
        <title>Integrative conjugative elements (ICEs) and plasmids drive adaptation of Pseudomonas nitroreducens strain HBP1 to wastewater environment.</title>
        <authorList>
            <person name="Sentchilo V."/>
            <person name="Carraro N."/>
            <person name="Bertelli C."/>
            <person name="van der Meer J.R."/>
        </authorList>
    </citation>
    <scope>NUCLEOTIDE SEQUENCE [LARGE SCALE GENOMIC DNA]</scope>
    <source>
        <strain evidence="2 3">HBP1</strain>
    </source>
</reference>
<gene>
    <name evidence="2" type="ORF">G5B91_28360</name>
    <name evidence="1" type="ORF">I5I61_18380</name>
</gene>